<dbReference type="Proteomes" id="UP000433876">
    <property type="component" value="Unassembled WGS sequence"/>
</dbReference>
<comment type="caution">
    <text evidence="1">The sequence shown here is derived from an EMBL/GenBank/DDBJ whole genome shotgun (WGS) entry which is preliminary data.</text>
</comment>
<dbReference type="PROSITE" id="PS51257">
    <property type="entry name" value="PROKAR_LIPOPROTEIN"/>
    <property type="match status" value="1"/>
</dbReference>
<evidence type="ECO:0000313" key="1">
    <source>
        <dbReference type="EMBL" id="KAA8627860.1"/>
    </source>
</evidence>
<evidence type="ECO:0000313" key="2">
    <source>
        <dbReference type="Proteomes" id="UP000433876"/>
    </source>
</evidence>
<proteinExistence type="predicted"/>
<name>A0A8S8ZFC5_SORMA</name>
<dbReference type="EMBL" id="NMPR01000228">
    <property type="protein sequence ID" value="KAA8627860.1"/>
    <property type="molecule type" value="Genomic_DNA"/>
</dbReference>
<dbReference type="AlphaFoldDB" id="A0A8S8ZFC5"/>
<organism evidence="1 2">
    <name type="scientific">Sordaria macrospora</name>
    <dbReference type="NCBI Taxonomy" id="5147"/>
    <lineage>
        <taxon>Eukaryota</taxon>
        <taxon>Fungi</taxon>
        <taxon>Dikarya</taxon>
        <taxon>Ascomycota</taxon>
        <taxon>Pezizomycotina</taxon>
        <taxon>Sordariomycetes</taxon>
        <taxon>Sordariomycetidae</taxon>
        <taxon>Sordariales</taxon>
        <taxon>Sordariaceae</taxon>
        <taxon>Sordaria</taxon>
    </lineage>
</organism>
<protein>
    <submittedName>
        <fullName evidence="1">Uncharacterized protein</fullName>
    </submittedName>
</protein>
<gene>
    <name evidence="1" type="ORF">SMACR_12789</name>
</gene>
<sequence length="70" mass="7723">MKHARLKYLVGELFHSISSCTASTHHTTGGCTSIPVTGCKPTTQCNRKFSRVWLEARTSLDTEGARQRGD</sequence>
<reference evidence="1 2" key="1">
    <citation type="submission" date="2017-07" db="EMBL/GenBank/DDBJ databases">
        <title>Genome sequence of the Sordaria macrospora wild type strain R19027.</title>
        <authorList>
            <person name="Nowrousian M."/>
            <person name="Teichert I."/>
            <person name="Kueck U."/>
        </authorList>
    </citation>
    <scope>NUCLEOTIDE SEQUENCE [LARGE SCALE GENOMIC DNA]</scope>
    <source>
        <strain evidence="1 2">R19027</strain>
        <tissue evidence="1">Mycelium</tissue>
    </source>
</reference>
<accession>A0A8S8ZFC5</accession>